<dbReference type="Pfam" id="PF01899">
    <property type="entry name" value="MNHE"/>
    <property type="match status" value="1"/>
</dbReference>
<evidence type="ECO:0000256" key="6">
    <source>
        <dbReference type="SAM" id="MobiDB-lite"/>
    </source>
</evidence>
<evidence type="ECO:0000313" key="8">
    <source>
        <dbReference type="Proteomes" id="UP001597139"/>
    </source>
</evidence>
<evidence type="ECO:0000256" key="3">
    <source>
        <dbReference type="ARBA" id="ARBA00022692"/>
    </source>
</evidence>
<keyword evidence="2" id="KW-1003">Cell membrane</keyword>
<feature type="compositionally biased region" description="Acidic residues" evidence="6">
    <location>
        <begin position="351"/>
        <end position="368"/>
    </location>
</feature>
<keyword evidence="3" id="KW-0812">Transmembrane</keyword>
<evidence type="ECO:0000313" key="7">
    <source>
        <dbReference type="EMBL" id="MFD1568703.1"/>
    </source>
</evidence>
<dbReference type="EMBL" id="JBHUCZ010000013">
    <property type="protein sequence ID" value="MFD1568703.1"/>
    <property type="molecule type" value="Genomic_DNA"/>
</dbReference>
<proteinExistence type="predicted"/>
<reference evidence="7 8" key="1">
    <citation type="journal article" date="2019" name="Int. J. Syst. Evol. Microbiol.">
        <title>The Global Catalogue of Microorganisms (GCM) 10K type strain sequencing project: providing services to taxonomists for standard genome sequencing and annotation.</title>
        <authorList>
            <consortium name="The Broad Institute Genomics Platform"/>
            <consortium name="The Broad Institute Genome Sequencing Center for Infectious Disease"/>
            <person name="Wu L."/>
            <person name="Ma J."/>
        </authorList>
    </citation>
    <scope>NUCLEOTIDE SEQUENCE [LARGE SCALE GENOMIC DNA]</scope>
    <source>
        <strain evidence="7 8">CGMCC 1.12859</strain>
    </source>
</reference>
<protein>
    <submittedName>
        <fullName evidence="7">Monovalent cation/H+ antiporter subunit E</fullName>
    </submittedName>
</protein>
<keyword evidence="8" id="KW-1185">Reference proteome</keyword>
<feature type="region of interest" description="Disordered" evidence="6">
    <location>
        <begin position="343"/>
        <end position="368"/>
    </location>
</feature>
<dbReference type="GO" id="GO:0005886">
    <property type="term" value="C:plasma membrane"/>
    <property type="evidence" value="ECO:0007669"/>
    <property type="project" value="UniProtKB-SubCell"/>
</dbReference>
<evidence type="ECO:0000256" key="5">
    <source>
        <dbReference type="ARBA" id="ARBA00023136"/>
    </source>
</evidence>
<evidence type="ECO:0000256" key="1">
    <source>
        <dbReference type="ARBA" id="ARBA00004651"/>
    </source>
</evidence>
<dbReference type="RefSeq" id="WP_267647537.1">
    <property type="nucleotide sequence ID" value="NZ_JANHGR010000002.1"/>
</dbReference>
<comment type="subcellular location">
    <subcellularLocation>
        <location evidence="1">Cell membrane</location>
        <topology evidence="1">Multi-pass membrane protein</topology>
    </subcellularLocation>
</comment>
<organism evidence="7 8">
    <name type="scientific">Halolamina litorea</name>
    <dbReference type="NCBI Taxonomy" id="1515593"/>
    <lineage>
        <taxon>Archaea</taxon>
        <taxon>Methanobacteriati</taxon>
        <taxon>Methanobacteriota</taxon>
        <taxon>Stenosarchaea group</taxon>
        <taxon>Halobacteria</taxon>
        <taxon>Halobacteriales</taxon>
        <taxon>Haloferacaceae</taxon>
    </lineage>
</organism>
<dbReference type="InterPro" id="IPR002758">
    <property type="entry name" value="Cation_antiport_E"/>
</dbReference>
<keyword evidence="4" id="KW-1133">Transmembrane helix</keyword>
<dbReference type="PANTHER" id="PTHR34584:SF1">
    <property type="entry name" value="NA(+)_H(+) ANTIPORTER SUBUNIT E1"/>
    <property type="match status" value="1"/>
</dbReference>
<accession>A0ABD6BVH7</accession>
<keyword evidence="5" id="KW-0472">Membrane</keyword>
<dbReference type="NCBIfam" id="NF009295">
    <property type="entry name" value="PRK12652.1"/>
    <property type="match status" value="1"/>
</dbReference>
<gene>
    <name evidence="7" type="ORF">ACFSAU_14500</name>
</gene>
<dbReference type="Proteomes" id="UP001597139">
    <property type="component" value="Unassembled WGS sequence"/>
</dbReference>
<comment type="caution">
    <text evidence="7">The sequence shown here is derived from an EMBL/GenBank/DDBJ whole genome shotgun (WGS) entry which is preliminary data.</text>
</comment>
<evidence type="ECO:0000256" key="2">
    <source>
        <dbReference type="ARBA" id="ARBA00022475"/>
    </source>
</evidence>
<evidence type="ECO:0000256" key="4">
    <source>
        <dbReference type="ARBA" id="ARBA00022989"/>
    </source>
</evidence>
<name>A0ABD6BVH7_9EURY</name>
<sequence>MPSVGGVVAVTGSGLLVPVAESASLRDTVTYAVEQALEGADEGGSPASIHFVYPLPERVSFGDRTRRTDDARALLERVGSWADADAGDEELVVETALLATHEYLSTPDDYADALVRYAQREGLTRAVFDPGYDPIGSTPLLPSLEAEVRRAGLDVDEAPVTAEQQEAQLVRRGTLTQFFALFGTSYLFYLLLAGSLKPFELATGAITAGIVAVSLWRVSLTSPVDPSRSIGRIARFALYVPFLLWEVIKANFEIAYIVLHPDLPIDPEVVELDAAVWSALPVTTLANSITLTPGTLTVDVERSHLVVHSLTGGAREELFAGTLERAVRFVFYGRAAARIPSPLERRQAEEQAAEAAEEAADTDTEETE</sequence>
<dbReference type="PANTHER" id="PTHR34584">
    <property type="entry name" value="NA(+)/H(+) ANTIPORTER SUBUNIT E1"/>
    <property type="match status" value="1"/>
</dbReference>
<dbReference type="AlphaFoldDB" id="A0ABD6BVH7"/>